<sequence>MDAKLTALLGSLFIFGILENLFPFFQYKQSFSRRVTHNFVLGIVNAISSSLTTVLLLKWVWQQNIWLGLFAGIKQTWLVAILSFLILDLYLYFWHRLMHTLPIAWRFHRVHHTEMEMNISTAYRFHTIEVLVSNLPKVFLIWLFGIKPIHAVMYELLFTIVVVFHHSNWNLPYKVDKFLSYLIVTPNYHRLHHSQIVKETNSNYASLLSVWDRFFKSYRYSKNPQSIKIGLVDYPRELNFVKLLKLPF</sequence>
<reference evidence="9" key="1">
    <citation type="journal article" date="2015" name="ISME J.">
        <title>Draft Genome Sequence of Streptomyces incarnatus NRRL8089, which Produces the Nucleoside Antibiotic Sinefungin.</title>
        <authorList>
            <person name="Oshima K."/>
            <person name="Hattori M."/>
            <person name="Shimizu H."/>
            <person name="Fukuda K."/>
            <person name="Nemoto M."/>
            <person name="Inagaki K."/>
            <person name="Tamura T."/>
        </authorList>
    </citation>
    <scope>NUCLEOTIDE SEQUENCE</scope>
    <source>
        <strain evidence="9">FACHB-1375</strain>
    </source>
</reference>
<evidence type="ECO:0000256" key="4">
    <source>
        <dbReference type="ARBA" id="ARBA00023002"/>
    </source>
</evidence>
<organism evidence="9 10">
    <name type="scientific">Aerosakkonema funiforme FACHB-1375</name>
    <dbReference type="NCBI Taxonomy" id="2949571"/>
    <lineage>
        <taxon>Bacteria</taxon>
        <taxon>Bacillati</taxon>
        <taxon>Cyanobacteriota</taxon>
        <taxon>Cyanophyceae</taxon>
        <taxon>Oscillatoriophycideae</taxon>
        <taxon>Aerosakkonematales</taxon>
        <taxon>Aerosakkonemataceae</taxon>
        <taxon>Aerosakkonema</taxon>
    </lineage>
</organism>
<evidence type="ECO:0000259" key="8">
    <source>
        <dbReference type="Pfam" id="PF04116"/>
    </source>
</evidence>
<reference evidence="9" key="2">
    <citation type="submission" date="2020-08" db="EMBL/GenBank/DDBJ databases">
        <authorList>
            <person name="Chen M."/>
            <person name="Teng W."/>
            <person name="Zhao L."/>
            <person name="Hu C."/>
            <person name="Zhou Y."/>
            <person name="Han B."/>
            <person name="Song L."/>
            <person name="Shu W."/>
        </authorList>
    </citation>
    <scope>NUCLEOTIDE SEQUENCE</scope>
    <source>
        <strain evidence="9">FACHB-1375</strain>
    </source>
</reference>
<feature type="transmembrane region" description="Helical" evidence="7">
    <location>
        <begin position="39"/>
        <end position="57"/>
    </location>
</feature>
<keyword evidence="3 7" id="KW-1133">Transmembrane helix</keyword>
<dbReference type="Pfam" id="PF04116">
    <property type="entry name" value="FA_hydroxylase"/>
    <property type="match status" value="1"/>
</dbReference>
<protein>
    <submittedName>
        <fullName evidence="9">Sterol desaturase family protein</fullName>
    </submittedName>
</protein>
<evidence type="ECO:0000256" key="2">
    <source>
        <dbReference type="ARBA" id="ARBA00022692"/>
    </source>
</evidence>
<dbReference type="AlphaFoldDB" id="A0A926VER1"/>
<feature type="transmembrane region" description="Helical" evidence="7">
    <location>
        <begin position="77"/>
        <end position="95"/>
    </location>
</feature>
<name>A0A926VER1_9CYAN</name>
<evidence type="ECO:0000256" key="5">
    <source>
        <dbReference type="ARBA" id="ARBA00023098"/>
    </source>
</evidence>
<comment type="caution">
    <text evidence="9">The sequence shown here is derived from an EMBL/GenBank/DDBJ whole genome shotgun (WGS) entry which is preliminary data.</text>
</comment>
<keyword evidence="4" id="KW-0560">Oxidoreductase</keyword>
<gene>
    <name evidence="9" type="ORF">H6G03_15995</name>
</gene>
<evidence type="ECO:0000256" key="3">
    <source>
        <dbReference type="ARBA" id="ARBA00022989"/>
    </source>
</evidence>
<dbReference type="GO" id="GO:0008610">
    <property type="term" value="P:lipid biosynthetic process"/>
    <property type="evidence" value="ECO:0007669"/>
    <property type="project" value="InterPro"/>
</dbReference>
<keyword evidence="2 7" id="KW-0812">Transmembrane</keyword>
<dbReference type="GO" id="GO:0006643">
    <property type="term" value="P:membrane lipid metabolic process"/>
    <property type="evidence" value="ECO:0007669"/>
    <property type="project" value="TreeGrafter"/>
</dbReference>
<dbReference type="InterPro" id="IPR006694">
    <property type="entry name" value="Fatty_acid_hydroxylase"/>
</dbReference>
<dbReference type="PANTHER" id="PTHR21624:SF1">
    <property type="entry name" value="ALKYLGLYCEROL MONOOXYGENASE"/>
    <property type="match status" value="1"/>
</dbReference>
<dbReference type="EMBL" id="JACJPW010000039">
    <property type="protein sequence ID" value="MBD2182581.1"/>
    <property type="molecule type" value="Genomic_DNA"/>
</dbReference>
<dbReference type="GO" id="GO:0012505">
    <property type="term" value="C:endomembrane system"/>
    <property type="evidence" value="ECO:0007669"/>
    <property type="project" value="UniProtKB-SubCell"/>
</dbReference>
<keyword evidence="5" id="KW-0443">Lipid metabolism</keyword>
<evidence type="ECO:0000313" key="10">
    <source>
        <dbReference type="Proteomes" id="UP000641646"/>
    </source>
</evidence>
<evidence type="ECO:0000313" key="9">
    <source>
        <dbReference type="EMBL" id="MBD2182581.1"/>
    </source>
</evidence>
<evidence type="ECO:0000256" key="7">
    <source>
        <dbReference type="SAM" id="Phobius"/>
    </source>
</evidence>
<dbReference type="PANTHER" id="PTHR21624">
    <property type="entry name" value="STEROL DESATURASE-RELATED PROTEIN"/>
    <property type="match status" value="1"/>
</dbReference>
<keyword evidence="6 7" id="KW-0472">Membrane</keyword>
<evidence type="ECO:0000256" key="6">
    <source>
        <dbReference type="ARBA" id="ARBA00023136"/>
    </source>
</evidence>
<dbReference type="Proteomes" id="UP000641646">
    <property type="component" value="Unassembled WGS sequence"/>
</dbReference>
<dbReference type="InterPro" id="IPR051689">
    <property type="entry name" value="Sterol_desaturase/TMEM195"/>
</dbReference>
<dbReference type="GO" id="GO:0050479">
    <property type="term" value="F:glyceryl-ether monooxygenase activity"/>
    <property type="evidence" value="ECO:0007669"/>
    <property type="project" value="TreeGrafter"/>
</dbReference>
<dbReference type="GO" id="GO:0005506">
    <property type="term" value="F:iron ion binding"/>
    <property type="evidence" value="ECO:0007669"/>
    <property type="project" value="InterPro"/>
</dbReference>
<dbReference type="GO" id="GO:0016020">
    <property type="term" value="C:membrane"/>
    <property type="evidence" value="ECO:0007669"/>
    <property type="project" value="GOC"/>
</dbReference>
<feature type="transmembrane region" description="Helical" evidence="7">
    <location>
        <begin position="7"/>
        <end position="27"/>
    </location>
</feature>
<comment type="subcellular location">
    <subcellularLocation>
        <location evidence="1">Endomembrane system</location>
        <topology evidence="1">Multi-pass membrane protein</topology>
    </subcellularLocation>
</comment>
<keyword evidence="10" id="KW-1185">Reference proteome</keyword>
<evidence type="ECO:0000256" key="1">
    <source>
        <dbReference type="ARBA" id="ARBA00004127"/>
    </source>
</evidence>
<proteinExistence type="predicted"/>
<accession>A0A926VER1</accession>
<feature type="domain" description="Fatty acid hydroxylase" evidence="8">
    <location>
        <begin position="81"/>
        <end position="216"/>
    </location>
</feature>